<evidence type="ECO:0000256" key="3">
    <source>
        <dbReference type="ARBA" id="ARBA00022475"/>
    </source>
</evidence>
<comment type="caution">
    <text evidence="9">The sequence shown here is derived from an EMBL/GenBank/DDBJ whole genome shotgun (WGS) entry which is preliminary data.</text>
</comment>
<keyword evidence="4 7" id="KW-0812">Transmembrane</keyword>
<dbReference type="Pfam" id="PF12911">
    <property type="entry name" value="OppC_N"/>
    <property type="match status" value="1"/>
</dbReference>
<gene>
    <name evidence="9" type="ORF">D6T64_06485</name>
</gene>
<feature type="transmembrane region" description="Helical" evidence="7">
    <location>
        <begin position="158"/>
        <end position="180"/>
    </location>
</feature>
<feature type="transmembrane region" description="Helical" evidence="7">
    <location>
        <begin position="113"/>
        <end position="146"/>
    </location>
</feature>
<dbReference type="OrthoDB" id="9812701at2"/>
<dbReference type="InterPro" id="IPR025966">
    <property type="entry name" value="OppC_N"/>
</dbReference>
<protein>
    <submittedName>
        <fullName evidence="9">ABC transporter permease</fullName>
    </submittedName>
</protein>
<dbReference type="InterPro" id="IPR035906">
    <property type="entry name" value="MetI-like_sf"/>
</dbReference>
<evidence type="ECO:0000256" key="7">
    <source>
        <dbReference type="RuleBase" id="RU363032"/>
    </source>
</evidence>
<dbReference type="InterPro" id="IPR000515">
    <property type="entry name" value="MetI-like"/>
</dbReference>
<evidence type="ECO:0000256" key="4">
    <source>
        <dbReference type="ARBA" id="ARBA00022692"/>
    </source>
</evidence>
<dbReference type="GO" id="GO:0005886">
    <property type="term" value="C:plasma membrane"/>
    <property type="evidence" value="ECO:0007669"/>
    <property type="project" value="UniProtKB-SubCell"/>
</dbReference>
<dbReference type="CDD" id="cd06261">
    <property type="entry name" value="TM_PBP2"/>
    <property type="match status" value="1"/>
</dbReference>
<keyword evidence="3" id="KW-1003">Cell membrane</keyword>
<comment type="subcellular location">
    <subcellularLocation>
        <location evidence="1 7">Cell membrane</location>
        <topology evidence="1 7">Multi-pass membrane protein</topology>
    </subcellularLocation>
</comment>
<evidence type="ECO:0000313" key="10">
    <source>
        <dbReference type="Proteomes" id="UP000272015"/>
    </source>
</evidence>
<dbReference type="PROSITE" id="PS50928">
    <property type="entry name" value="ABC_TM1"/>
    <property type="match status" value="1"/>
</dbReference>
<dbReference type="PANTHER" id="PTHR43386">
    <property type="entry name" value="OLIGOPEPTIDE TRANSPORT SYSTEM PERMEASE PROTEIN APPC"/>
    <property type="match status" value="1"/>
</dbReference>
<dbReference type="InterPro" id="IPR050366">
    <property type="entry name" value="BP-dependent_transpt_permease"/>
</dbReference>
<dbReference type="GO" id="GO:0071916">
    <property type="term" value="F:dipeptide transmembrane transporter activity"/>
    <property type="evidence" value="ECO:0007669"/>
    <property type="project" value="TreeGrafter"/>
</dbReference>
<reference evidence="9 10" key="1">
    <citation type="submission" date="2018-09" db="EMBL/GenBank/DDBJ databases">
        <title>Novel species of Cryobacterium.</title>
        <authorList>
            <person name="Liu Q."/>
            <person name="Xin Y.-H."/>
        </authorList>
    </citation>
    <scope>NUCLEOTIDE SEQUENCE [LARGE SCALE GENOMIC DNA]</scope>
    <source>
        <strain evidence="9 10">Hh39</strain>
    </source>
</reference>
<feature type="domain" description="ABC transmembrane type-1" evidence="8">
    <location>
        <begin position="71"/>
        <end position="259"/>
    </location>
</feature>
<keyword evidence="2 7" id="KW-0813">Transport</keyword>
<keyword evidence="6 7" id="KW-0472">Membrane</keyword>
<feature type="transmembrane region" description="Helical" evidence="7">
    <location>
        <begin position="12"/>
        <end position="33"/>
    </location>
</feature>
<keyword evidence="10" id="KW-1185">Reference proteome</keyword>
<proteinExistence type="inferred from homology"/>
<organism evidence="9 10">
    <name type="scientific">Cryobacterium melibiosiphilum</name>
    <dbReference type="NCBI Taxonomy" id="995039"/>
    <lineage>
        <taxon>Bacteria</taxon>
        <taxon>Bacillati</taxon>
        <taxon>Actinomycetota</taxon>
        <taxon>Actinomycetes</taxon>
        <taxon>Micrococcales</taxon>
        <taxon>Microbacteriaceae</taxon>
        <taxon>Cryobacterium</taxon>
    </lineage>
</organism>
<accession>A0A3A5MWN4</accession>
<dbReference type="EMBL" id="QZVS01000071">
    <property type="protein sequence ID" value="RJT89604.1"/>
    <property type="molecule type" value="Genomic_DNA"/>
</dbReference>
<dbReference type="Pfam" id="PF00528">
    <property type="entry name" value="BPD_transp_1"/>
    <property type="match status" value="1"/>
</dbReference>
<feature type="transmembrane region" description="Helical" evidence="7">
    <location>
        <begin position="75"/>
        <end position="101"/>
    </location>
</feature>
<dbReference type="AlphaFoldDB" id="A0A3A5MWN4"/>
<dbReference type="PANTHER" id="PTHR43386:SF1">
    <property type="entry name" value="D,D-DIPEPTIDE TRANSPORT SYSTEM PERMEASE PROTEIN DDPC-RELATED"/>
    <property type="match status" value="1"/>
</dbReference>
<evidence type="ECO:0000313" key="9">
    <source>
        <dbReference type="EMBL" id="RJT89604.1"/>
    </source>
</evidence>
<evidence type="ECO:0000256" key="5">
    <source>
        <dbReference type="ARBA" id="ARBA00022989"/>
    </source>
</evidence>
<feature type="transmembrane region" description="Helical" evidence="7">
    <location>
        <begin position="237"/>
        <end position="259"/>
    </location>
</feature>
<comment type="similarity">
    <text evidence="7">Belongs to the binding-protein-dependent transport system permease family.</text>
</comment>
<dbReference type="Proteomes" id="UP000272015">
    <property type="component" value="Unassembled WGS sequence"/>
</dbReference>
<feature type="transmembrane region" description="Helical" evidence="7">
    <location>
        <begin position="192"/>
        <end position="217"/>
    </location>
</feature>
<evidence type="ECO:0000256" key="2">
    <source>
        <dbReference type="ARBA" id="ARBA00022448"/>
    </source>
</evidence>
<evidence type="ECO:0000256" key="1">
    <source>
        <dbReference type="ARBA" id="ARBA00004651"/>
    </source>
</evidence>
<dbReference type="SUPFAM" id="SSF161098">
    <property type="entry name" value="MetI-like"/>
    <property type="match status" value="1"/>
</dbReference>
<dbReference type="Gene3D" id="1.10.3720.10">
    <property type="entry name" value="MetI-like"/>
    <property type="match status" value="1"/>
</dbReference>
<evidence type="ECO:0000256" key="6">
    <source>
        <dbReference type="ARBA" id="ARBA00023136"/>
    </source>
</evidence>
<evidence type="ECO:0000259" key="8">
    <source>
        <dbReference type="PROSITE" id="PS50928"/>
    </source>
</evidence>
<keyword evidence="5 7" id="KW-1133">Transmembrane helix</keyword>
<sequence length="275" mass="28967">MRVPDAWKNPLAISGTVIVVLWLLVTVFAPWLAPFDPLAQESARLLAPNGTNWFGTDALGRDVFSRVIAGTRTSIPVAMILVVISLLFGTVLGAVAGFLGTAVDEVIMRVTDVVLAFPSIILAMVIAAALGPSLMNAVIALLLVSWPQYTRISRSLVISLRSSEFVIAGRLMGSGVFTSLRRDIAPNVASPMLVLAAADFGSAILLLSGLSFLGLGAVPPAPEWGSMVSDGTSNFSAWWIAAFPGLAIFTIVVGVNFMGDAMRDALDPRSNGRLS</sequence>
<name>A0A3A5MWN4_9MICO</name>